<keyword evidence="2" id="KW-0732">Signal</keyword>
<sequence>MDPVSLAFAVVGLGLQLVETSVAIKEQIAAYKSAAKEISALSDKLDDIEIICQSLDVALARYNDAPKACDLLLLQKLHKIMNRCQENVSQLHNVIIKISFDQVKRRGPLNTVGVLFLKYKGTIHRYNEELDQSLQSLQLIMVASMTIMNYTAYKDIEQSPNAPTHSQDHETREYTHGTSITKTKRSDDQPIVRSKSWLRSWRSVCLFQHENVQNFCKSSSTVLGETSSFLAASPLLGLYFKVTLQSGYLSPRSIFINFPQIVDLNNDEVISPRLVSTFDSDDVTSLQALLNEAVVNSSTEVAVQGDGWSYASLLGLAILGGKSKITRFLMSQHFGLHERTLDRCQFFTKGSSNIQTANAYISLRGDSLSLDEFDELWRQGRSIEYAAFLIATCRVHYAADPDRFNDTIWNQIFKEFLFSLDFYSIYPRYGWARLMKEVIRGGFDVHRTTWAEQPFYLRGATALKAIMCSRSTPDDSFNAVRAWVTLMEQCGVDTQEYLETEIRHCSSTWDKDHWFFWDHPEFDRHERHFEVREFGGKRFPSWYQTASCKSNPVPELWGEFPQLAISARRTYYSRSYVFDETNTLGPHRAWKSLMLKDRDMWPFHWSITPEYIDMVPRFFPYYTPGGRERRQACKNGLIRALDLMEGRFERQHMERLRKSGHYKGSRLKSQMPGAWID</sequence>
<accession>A0A9P9AQH5</accession>
<feature type="region of interest" description="Disordered" evidence="1">
    <location>
        <begin position="158"/>
        <end position="185"/>
    </location>
</feature>
<evidence type="ECO:0000313" key="4">
    <source>
        <dbReference type="Proteomes" id="UP000777438"/>
    </source>
</evidence>
<gene>
    <name evidence="3" type="ORF">B0T10DRAFT_319804</name>
</gene>
<evidence type="ECO:0000313" key="3">
    <source>
        <dbReference type="EMBL" id="KAH6890458.1"/>
    </source>
</evidence>
<dbReference type="OrthoDB" id="270167at2759"/>
<feature type="signal peptide" evidence="2">
    <location>
        <begin position="1"/>
        <end position="20"/>
    </location>
</feature>
<keyword evidence="4" id="KW-1185">Reference proteome</keyword>
<reference evidence="3 4" key="1">
    <citation type="journal article" date="2021" name="Nat. Commun.">
        <title>Genetic determinants of endophytism in the Arabidopsis root mycobiome.</title>
        <authorList>
            <person name="Mesny F."/>
            <person name="Miyauchi S."/>
            <person name="Thiergart T."/>
            <person name="Pickel B."/>
            <person name="Atanasova L."/>
            <person name="Karlsson M."/>
            <person name="Huettel B."/>
            <person name="Barry K.W."/>
            <person name="Haridas S."/>
            <person name="Chen C."/>
            <person name="Bauer D."/>
            <person name="Andreopoulos W."/>
            <person name="Pangilinan J."/>
            <person name="LaButti K."/>
            <person name="Riley R."/>
            <person name="Lipzen A."/>
            <person name="Clum A."/>
            <person name="Drula E."/>
            <person name="Henrissat B."/>
            <person name="Kohler A."/>
            <person name="Grigoriev I.V."/>
            <person name="Martin F.M."/>
            <person name="Hacquard S."/>
        </authorList>
    </citation>
    <scope>NUCLEOTIDE SEQUENCE [LARGE SCALE GENOMIC DNA]</scope>
    <source>
        <strain evidence="3 4">MPI-CAGE-CH-0241</strain>
    </source>
</reference>
<proteinExistence type="predicted"/>
<dbReference type="AlphaFoldDB" id="A0A9P9AQH5"/>
<comment type="caution">
    <text evidence="3">The sequence shown here is derived from an EMBL/GenBank/DDBJ whole genome shotgun (WGS) entry which is preliminary data.</text>
</comment>
<name>A0A9P9AQH5_9HYPO</name>
<organism evidence="3 4">
    <name type="scientific">Thelonectria olida</name>
    <dbReference type="NCBI Taxonomy" id="1576542"/>
    <lineage>
        <taxon>Eukaryota</taxon>
        <taxon>Fungi</taxon>
        <taxon>Dikarya</taxon>
        <taxon>Ascomycota</taxon>
        <taxon>Pezizomycotina</taxon>
        <taxon>Sordariomycetes</taxon>
        <taxon>Hypocreomycetidae</taxon>
        <taxon>Hypocreales</taxon>
        <taxon>Nectriaceae</taxon>
        <taxon>Thelonectria</taxon>
    </lineage>
</organism>
<evidence type="ECO:0000256" key="2">
    <source>
        <dbReference type="SAM" id="SignalP"/>
    </source>
</evidence>
<evidence type="ECO:0000256" key="1">
    <source>
        <dbReference type="SAM" id="MobiDB-lite"/>
    </source>
</evidence>
<dbReference type="Proteomes" id="UP000777438">
    <property type="component" value="Unassembled WGS sequence"/>
</dbReference>
<protein>
    <recommendedName>
        <fullName evidence="5">Fungal N-terminal domain-containing protein</fullName>
    </recommendedName>
</protein>
<evidence type="ECO:0008006" key="5">
    <source>
        <dbReference type="Google" id="ProtNLM"/>
    </source>
</evidence>
<dbReference type="EMBL" id="JAGPYM010000009">
    <property type="protein sequence ID" value="KAH6890458.1"/>
    <property type="molecule type" value="Genomic_DNA"/>
</dbReference>
<feature type="compositionally biased region" description="Basic and acidic residues" evidence="1">
    <location>
        <begin position="166"/>
        <end position="175"/>
    </location>
</feature>
<feature type="chain" id="PRO_5040382108" description="Fungal N-terminal domain-containing protein" evidence="2">
    <location>
        <begin position="21"/>
        <end position="677"/>
    </location>
</feature>